<evidence type="ECO:0000256" key="2">
    <source>
        <dbReference type="ARBA" id="ARBA00022448"/>
    </source>
</evidence>
<dbReference type="PANTHER" id="PTHR32552:SF81">
    <property type="entry name" value="TONB-DEPENDENT OUTER MEMBRANE RECEPTOR"/>
    <property type="match status" value="1"/>
</dbReference>
<evidence type="ECO:0000256" key="7">
    <source>
        <dbReference type="ARBA" id="ARBA00023065"/>
    </source>
</evidence>
<dbReference type="InterPro" id="IPR012910">
    <property type="entry name" value="Plug_dom"/>
</dbReference>
<evidence type="ECO:0000259" key="14">
    <source>
        <dbReference type="Pfam" id="PF07715"/>
    </source>
</evidence>
<dbReference type="PANTHER" id="PTHR32552">
    <property type="entry name" value="FERRICHROME IRON RECEPTOR-RELATED"/>
    <property type="match status" value="1"/>
</dbReference>
<keyword evidence="10" id="KW-0998">Cell outer membrane</keyword>
<keyword evidence="16" id="KW-1185">Reference proteome</keyword>
<evidence type="ECO:0000256" key="3">
    <source>
        <dbReference type="ARBA" id="ARBA00022452"/>
    </source>
</evidence>
<evidence type="ECO:0000256" key="1">
    <source>
        <dbReference type="ARBA" id="ARBA00004571"/>
    </source>
</evidence>
<organism evidence="15 16">
    <name type="scientific">Novosphingobium organovorum</name>
    <dbReference type="NCBI Taxonomy" id="2930092"/>
    <lineage>
        <taxon>Bacteria</taxon>
        <taxon>Pseudomonadati</taxon>
        <taxon>Pseudomonadota</taxon>
        <taxon>Alphaproteobacteria</taxon>
        <taxon>Sphingomonadales</taxon>
        <taxon>Sphingomonadaceae</taxon>
        <taxon>Novosphingobium</taxon>
    </lineage>
</organism>
<keyword evidence="2" id="KW-0813">Transport</keyword>
<evidence type="ECO:0000256" key="6">
    <source>
        <dbReference type="ARBA" id="ARBA00023004"/>
    </source>
</evidence>
<dbReference type="RefSeq" id="WP_244018580.1">
    <property type="nucleotide sequence ID" value="NZ_JALHLF010000019.1"/>
</dbReference>
<dbReference type="Pfam" id="PF07715">
    <property type="entry name" value="Plug"/>
    <property type="match status" value="1"/>
</dbReference>
<keyword evidence="15" id="KW-0675">Receptor</keyword>
<dbReference type="InterPro" id="IPR000531">
    <property type="entry name" value="Beta-barrel_TonB"/>
</dbReference>
<dbReference type="Pfam" id="PF00593">
    <property type="entry name" value="TonB_dep_Rec_b-barrel"/>
    <property type="match status" value="1"/>
</dbReference>
<gene>
    <name evidence="15" type="ORF">MTR62_07535</name>
</gene>
<dbReference type="EMBL" id="JALHLF010000019">
    <property type="protein sequence ID" value="MCJ2182543.1"/>
    <property type="molecule type" value="Genomic_DNA"/>
</dbReference>
<keyword evidence="6" id="KW-0408">Iron</keyword>
<feature type="chain" id="PRO_5045248008" evidence="12">
    <location>
        <begin position="27"/>
        <end position="680"/>
    </location>
</feature>
<evidence type="ECO:0000256" key="9">
    <source>
        <dbReference type="ARBA" id="ARBA00023136"/>
    </source>
</evidence>
<feature type="domain" description="TonB-dependent receptor plug" evidence="14">
    <location>
        <begin position="54"/>
        <end position="169"/>
    </location>
</feature>
<accession>A0ABT0BC28</accession>
<dbReference type="InterPro" id="IPR039426">
    <property type="entry name" value="TonB-dep_rcpt-like"/>
</dbReference>
<dbReference type="Proteomes" id="UP001162881">
    <property type="component" value="Unassembled WGS sequence"/>
</dbReference>
<comment type="caution">
    <text evidence="15">The sequence shown here is derived from an EMBL/GenBank/DDBJ whole genome shotgun (WGS) entry which is preliminary data.</text>
</comment>
<evidence type="ECO:0000313" key="15">
    <source>
        <dbReference type="EMBL" id="MCJ2182543.1"/>
    </source>
</evidence>
<sequence>MKSALAFGASMSVVAIAAAAPLEARAQDADEGADAPAIETNQIIVWGEKTRRTVRDTASSLVVDTAEDIRHSAGSFTVDDLLDSIPNIVSIEPGNDAPAVRGVDGTGPASGANAFLAGTRPRLNYQVDGRTLTFNEAVFGLSSLWDVDQVEVYRGPQSTLQGRNAIAGVISVHTASPTFDWHGAARAVVGNRDEVQLAGALGGPIIDGLAAFRVSADWQKSQSYIDFAAYDGVSNPGKSDLKSYRGKLLLTPAAGLRSTWTLSYQDGRQPQAEQVKQPYSAHVAQASAMPVFRSRTTTLLSDTSYELSDNVTLQAYLSGADFRVDRLSASGTGNLRIDGMEYVVQPFVRLRSNDDRVSGFVAAYVFRTHQDETIDLFGGGSWHDETATTAAFGEVTVAATSRLSVILGARYEEEKRDRVGSAGVFSTDFHETYREFLPKASLSFQVSDDVTVGASAGRAYNAGGAGITFASPYVEYTYDPEYVWSFEGFLRTNLASNVSLNANVFYSLYTNMQLPFYLSSLSTIIANAQKASTYGAELALDWRWGEKNRIYASAGALRTRIDEYSQQDLVGNDLPRAPAFSAAAGFVLSPDGHFELSGDVRYSDAYYSDILNTARARVDPYAVVNGQVAYDFGKARVFLAVRNLLNSGPPILYYTGTTASADYATLLQPRKISAGVEVRF</sequence>
<evidence type="ECO:0000256" key="4">
    <source>
        <dbReference type="ARBA" id="ARBA00022496"/>
    </source>
</evidence>
<evidence type="ECO:0000256" key="12">
    <source>
        <dbReference type="SAM" id="SignalP"/>
    </source>
</evidence>
<reference evidence="15" key="1">
    <citation type="submission" date="2022-03" db="EMBL/GenBank/DDBJ databases">
        <title>Identification of a novel bacterium isolated from mangrove sediments.</title>
        <authorList>
            <person name="Pan X."/>
        </authorList>
    </citation>
    <scope>NUCLEOTIDE SEQUENCE</scope>
    <source>
        <strain evidence="15">B1949</strain>
    </source>
</reference>
<keyword evidence="12" id="KW-0732">Signal</keyword>
<evidence type="ECO:0000256" key="11">
    <source>
        <dbReference type="RuleBase" id="RU003357"/>
    </source>
</evidence>
<keyword evidence="4" id="KW-0410">Iron transport</keyword>
<evidence type="ECO:0000313" key="16">
    <source>
        <dbReference type="Proteomes" id="UP001162881"/>
    </source>
</evidence>
<dbReference type="InterPro" id="IPR036942">
    <property type="entry name" value="Beta-barrel_TonB_sf"/>
</dbReference>
<feature type="signal peptide" evidence="12">
    <location>
        <begin position="1"/>
        <end position="26"/>
    </location>
</feature>
<keyword evidence="7" id="KW-0406">Ion transport</keyword>
<evidence type="ECO:0000256" key="8">
    <source>
        <dbReference type="ARBA" id="ARBA00023077"/>
    </source>
</evidence>
<dbReference type="SUPFAM" id="SSF56935">
    <property type="entry name" value="Porins"/>
    <property type="match status" value="1"/>
</dbReference>
<comment type="similarity">
    <text evidence="11">Belongs to the TonB-dependent receptor family.</text>
</comment>
<keyword evidence="3" id="KW-1134">Transmembrane beta strand</keyword>
<keyword evidence="8 11" id="KW-0798">TonB box</keyword>
<evidence type="ECO:0000256" key="10">
    <source>
        <dbReference type="ARBA" id="ARBA00023237"/>
    </source>
</evidence>
<dbReference type="Gene3D" id="2.40.170.20">
    <property type="entry name" value="TonB-dependent receptor, beta-barrel domain"/>
    <property type="match status" value="1"/>
</dbReference>
<keyword evidence="5" id="KW-0812">Transmembrane</keyword>
<evidence type="ECO:0000259" key="13">
    <source>
        <dbReference type="Pfam" id="PF00593"/>
    </source>
</evidence>
<comment type="subcellular location">
    <subcellularLocation>
        <location evidence="1">Cell outer membrane</location>
        <topology evidence="1">Multi-pass membrane protein</topology>
    </subcellularLocation>
</comment>
<name>A0ABT0BC28_9SPHN</name>
<proteinExistence type="inferred from homology"/>
<evidence type="ECO:0000256" key="5">
    <source>
        <dbReference type="ARBA" id="ARBA00022692"/>
    </source>
</evidence>
<keyword evidence="9 11" id="KW-0472">Membrane</keyword>
<feature type="domain" description="TonB-dependent receptor-like beta-barrel" evidence="13">
    <location>
        <begin position="275"/>
        <end position="644"/>
    </location>
</feature>
<protein>
    <submittedName>
        <fullName evidence="15">TonB-dependent receptor</fullName>
    </submittedName>
</protein>